<evidence type="ECO:0000259" key="1">
    <source>
        <dbReference type="PROSITE" id="PS50030"/>
    </source>
</evidence>
<dbReference type="Proteomes" id="UP000230069">
    <property type="component" value="Unassembled WGS sequence"/>
</dbReference>
<dbReference type="AlphaFoldDB" id="A0A2G5DTM2"/>
<dbReference type="InterPro" id="IPR009060">
    <property type="entry name" value="UBA-like_sf"/>
</dbReference>
<proteinExistence type="predicted"/>
<dbReference type="GO" id="GO:0006511">
    <property type="term" value="P:ubiquitin-dependent protein catabolic process"/>
    <property type="evidence" value="ECO:0007669"/>
    <property type="project" value="TreeGrafter"/>
</dbReference>
<dbReference type="PROSITE" id="PS50030">
    <property type="entry name" value="UBA"/>
    <property type="match status" value="1"/>
</dbReference>
<organism evidence="2 3">
    <name type="scientific">Aquilegia coerulea</name>
    <name type="common">Rocky mountain columbine</name>
    <dbReference type="NCBI Taxonomy" id="218851"/>
    <lineage>
        <taxon>Eukaryota</taxon>
        <taxon>Viridiplantae</taxon>
        <taxon>Streptophyta</taxon>
        <taxon>Embryophyta</taxon>
        <taxon>Tracheophyta</taxon>
        <taxon>Spermatophyta</taxon>
        <taxon>Magnoliopsida</taxon>
        <taxon>Ranunculales</taxon>
        <taxon>Ranunculaceae</taxon>
        <taxon>Thalictroideae</taxon>
        <taxon>Aquilegia</taxon>
    </lineage>
</organism>
<dbReference type="InterPro" id="IPR015940">
    <property type="entry name" value="UBA"/>
</dbReference>
<dbReference type="InParanoid" id="A0A2G5DTM2"/>
<dbReference type="SUPFAM" id="SSF46934">
    <property type="entry name" value="UBA-like"/>
    <property type="match status" value="1"/>
</dbReference>
<keyword evidence="3" id="KW-1185">Reference proteome</keyword>
<evidence type="ECO:0000313" key="3">
    <source>
        <dbReference type="Proteomes" id="UP000230069"/>
    </source>
</evidence>
<dbReference type="OrthoDB" id="267397at2759"/>
<gene>
    <name evidence="2" type="ORF">AQUCO_01500382v1</name>
</gene>
<dbReference type="InterPro" id="IPR015496">
    <property type="entry name" value="Ubiquilin"/>
</dbReference>
<dbReference type="SMART" id="SM00165">
    <property type="entry name" value="UBA"/>
    <property type="match status" value="1"/>
</dbReference>
<dbReference type="PANTHER" id="PTHR10677">
    <property type="entry name" value="UBIQUILIN"/>
    <property type="match status" value="1"/>
</dbReference>
<feature type="domain" description="UBA" evidence="1">
    <location>
        <begin position="55"/>
        <end position="100"/>
    </location>
</feature>
<dbReference type="Pfam" id="PF00627">
    <property type="entry name" value="UBA"/>
    <property type="match status" value="1"/>
</dbReference>
<accession>A0A2G5DTM2</accession>
<evidence type="ECO:0000313" key="2">
    <source>
        <dbReference type="EMBL" id="PIA46796.1"/>
    </source>
</evidence>
<dbReference type="GO" id="GO:0005829">
    <property type="term" value="C:cytosol"/>
    <property type="evidence" value="ECO:0007669"/>
    <property type="project" value="TreeGrafter"/>
</dbReference>
<dbReference type="GO" id="GO:0031593">
    <property type="term" value="F:polyubiquitin modification-dependent protein binding"/>
    <property type="evidence" value="ECO:0007669"/>
    <property type="project" value="TreeGrafter"/>
</dbReference>
<name>A0A2G5DTM2_AQUCA</name>
<reference evidence="2 3" key="1">
    <citation type="submission" date="2017-09" db="EMBL/GenBank/DDBJ databases">
        <title>WGS assembly of Aquilegia coerulea Goldsmith.</title>
        <authorList>
            <person name="Hodges S."/>
            <person name="Kramer E."/>
            <person name="Nordborg M."/>
            <person name="Tomkins J."/>
            <person name="Borevitz J."/>
            <person name="Derieg N."/>
            <person name="Yan J."/>
            <person name="Mihaltcheva S."/>
            <person name="Hayes R.D."/>
            <person name="Rokhsar D."/>
        </authorList>
    </citation>
    <scope>NUCLEOTIDE SEQUENCE [LARGE SCALE GENOMIC DNA]</scope>
    <source>
        <strain evidence="3">cv. Goldsmith</strain>
    </source>
</reference>
<sequence length="103" mass="11138">MKFFLFQTIEQGQPGTGTGTTNNIGLDLNAVLTWLSGYWAGYATGEAAVRNVSDVIPEELYASELSLLQEMGFFDTQEIIRALIATAGNVHAAVERLFGSHGQ</sequence>
<dbReference type="EMBL" id="KZ305032">
    <property type="protein sequence ID" value="PIA46796.1"/>
    <property type="molecule type" value="Genomic_DNA"/>
</dbReference>
<dbReference type="Gene3D" id="1.10.8.10">
    <property type="entry name" value="DNA helicase RuvA subunit, C-terminal domain"/>
    <property type="match status" value="1"/>
</dbReference>
<dbReference type="CDD" id="cd14399">
    <property type="entry name" value="UBA_PLICs"/>
    <property type="match status" value="1"/>
</dbReference>
<dbReference type="STRING" id="218851.A0A2G5DTM2"/>
<dbReference type="PANTHER" id="PTHR10677:SF53">
    <property type="entry name" value="UBIQUILIN-RELATED"/>
    <property type="match status" value="1"/>
</dbReference>
<protein>
    <recommendedName>
        <fullName evidence="1">UBA domain-containing protein</fullName>
    </recommendedName>
</protein>